<evidence type="ECO:0000313" key="2">
    <source>
        <dbReference type="EMBL" id="OQW98074.1"/>
    </source>
</evidence>
<protein>
    <submittedName>
        <fullName evidence="2">Uncharacterized protein</fullName>
    </submittedName>
</protein>
<feature type="signal peptide" evidence="1">
    <location>
        <begin position="1"/>
        <end position="25"/>
    </location>
</feature>
<dbReference type="EMBL" id="MTEJ01000779">
    <property type="protein sequence ID" value="OQW98074.1"/>
    <property type="molecule type" value="Genomic_DNA"/>
</dbReference>
<accession>A0A1Y1Q744</accession>
<gene>
    <name evidence="2" type="ORF">BWK73_53400</name>
</gene>
<proteinExistence type="predicted"/>
<evidence type="ECO:0000256" key="1">
    <source>
        <dbReference type="SAM" id="SignalP"/>
    </source>
</evidence>
<dbReference type="Proteomes" id="UP000192491">
    <property type="component" value="Unassembled WGS sequence"/>
</dbReference>
<organism evidence="2 3">
    <name type="scientific">Thiothrix lacustris</name>
    <dbReference type="NCBI Taxonomy" id="525917"/>
    <lineage>
        <taxon>Bacteria</taxon>
        <taxon>Pseudomonadati</taxon>
        <taxon>Pseudomonadota</taxon>
        <taxon>Gammaproteobacteria</taxon>
        <taxon>Thiotrichales</taxon>
        <taxon>Thiotrichaceae</taxon>
        <taxon>Thiothrix</taxon>
    </lineage>
</organism>
<name>A0A1Y1Q744_9GAMM</name>
<reference evidence="2 3" key="1">
    <citation type="submission" date="2017-01" db="EMBL/GenBank/DDBJ databases">
        <title>Novel large sulfur bacteria in the metagenomes of groundwater-fed chemosynthetic microbial mats in the Lake Huron basin.</title>
        <authorList>
            <person name="Sharrar A.M."/>
            <person name="Flood B.E."/>
            <person name="Bailey J.V."/>
            <person name="Jones D.S."/>
            <person name="Biddanda B."/>
            <person name="Ruberg S.A."/>
            <person name="Marcus D.N."/>
            <person name="Dick G.J."/>
        </authorList>
    </citation>
    <scope>NUCLEOTIDE SEQUENCE [LARGE SCALE GENOMIC DNA]</scope>
    <source>
        <strain evidence="2">A8</strain>
    </source>
</reference>
<feature type="chain" id="PRO_5012869661" evidence="1">
    <location>
        <begin position="26"/>
        <end position="111"/>
    </location>
</feature>
<sequence>MNAQKSLVMSTLLLLLLGTSPLSMANGDADFGENNKGLNSFNDYQQPVGTINAIIHDNRINDNSVNDNRTFDSSMNLNDNVIGGNVEIGNNSHNTTINNISVKQSAKQGKS</sequence>
<evidence type="ECO:0000313" key="3">
    <source>
        <dbReference type="Proteomes" id="UP000192491"/>
    </source>
</evidence>
<comment type="caution">
    <text evidence="2">The sequence shown here is derived from an EMBL/GenBank/DDBJ whole genome shotgun (WGS) entry which is preliminary data.</text>
</comment>
<dbReference type="AlphaFoldDB" id="A0A1Y1Q744"/>
<keyword evidence="1" id="KW-0732">Signal</keyword>